<name>A0A1C7MU53_9FUNG</name>
<proteinExistence type="predicted"/>
<dbReference type="OrthoDB" id="2280072at2759"/>
<accession>A0A1C7MU53</accession>
<comment type="caution">
    <text evidence="1">The sequence shown here is derived from an EMBL/GenBank/DDBJ whole genome shotgun (WGS) entry which is preliminary data.</text>
</comment>
<keyword evidence="2" id="KW-1185">Reference proteome</keyword>
<dbReference type="STRING" id="101091.A0A1C7MU53"/>
<dbReference type="EMBL" id="LUGH01002161">
    <property type="protein sequence ID" value="OBZ80415.1"/>
    <property type="molecule type" value="Genomic_DNA"/>
</dbReference>
<sequence>MKFTVSKMKMNARISFFWTVLRVTVFLETILSLQSKLHLLYHLEEDIYRFVLPVHYETEHGEQFNKFMREDIMRTNRHNPSKDVATSFAKQFAVHHIVNDGSFIVTKSRRDGTTESKRIMGAGYQIKMMKEEEPQFFDLILNYRENADSNDYYEKTGNFLRVGTAGIFTCSTFGINQDIIGIIDSVEKFTVQENGRDVKSAKYTISTYRFEPLNPSVSIVYFDRNPGSDSLFPSWLTTQNNNIVMRKRTT</sequence>
<evidence type="ECO:0000313" key="2">
    <source>
        <dbReference type="Proteomes" id="UP000093000"/>
    </source>
</evidence>
<feature type="non-terminal residue" evidence="1">
    <location>
        <position position="250"/>
    </location>
</feature>
<gene>
    <name evidence="1" type="ORF">A0J61_11537</name>
</gene>
<protein>
    <submittedName>
        <fullName evidence="1">Uncharacterized protein</fullName>
    </submittedName>
</protein>
<dbReference type="AlphaFoldDB" id="A0A1C7MU53"/>
<evidence type="ECO:0000313" key="1">
    <source>
        <dbReference type="EMBL" id="OBZ80415.1"/>
    </source>
</evidence>
<organism evidence="1 2">
    <name type="scientific">Choanephora cucurbitarum</name>
    <dbReference type="NCBI Taxonomy" id="101091"/>
    <lineage>
        <taxon>Eukaryota</taxon>
        <taxon>Fungi</taxon>
        <taxon>Fungi incertae sedis</taxon>
        <taxon>Mucoromycota</taxon>
        <taxon>Mucoromycotina</taxon>
        <taxon>Mucoromycetes</taxon>
        <taxon>Mucorales</taxon>
        <taxon>Mucorineae</taxon>
        <taxon>Choanephoraceae</taxon>
        <taxon>Choanephoroideae</taxon>
        <taxon>Choanephora</taxon>
    </lineage>
</organism>
<dbReference type="InParanoid" id="A0A1C7MU53"/>
<dbReference type="Proteomes" id="UP000093000">
    <property type="component" value="Unassembled WGS sequence"/>
</dbReference>
<reference evidence="1 2" key="1">
    <citation type="submission" date="2016-03" db="EMBL/GenBank/DDBJ databases">
        <title>Choanephora cucurbitarum.</title>
        <authorList>
            <person name="Min B."/>
            <person name="Park H."/>
            <person name="Park J.-H."/>
            <person name="Shin H.-D."/>
            <person name="Choi I.-G."/>
        </authorList>
    </citation>
    <scope>NUCLEOTIDE SEQUENCE [LARGE SCALE GENOMIC DNA]</scope>
    <source>
        <strain evidence="1 2">KUS-F28377</strain>
    </source>
</reference>